<proteinExistence type="predicted"/>
<feature type="region of interest" description="Disordered" evidence="4">
    <location>
        <begin position="333"/>
        <end position="362"/>
    </location>
</feature>
<evidence type="ECO:0000259" key="6">
    <source>
        <dbReference type="PROSITE" id="PS50853"/>
    </source>
</evidence>
<evidence type="ECO:0000256" key="1">
    <source>
        <dbReference type="ARBA" id="ARBA00023277"/>
    </source>
</evidence>
<evidence type="ECO:0000313" key="9">
    <source>
        <dbReference type="Proteomes" id="UP001595891"/>
    </source>
</evidence>
<keyword evidence="1" id="KW-0119">Carbohydrate metabolism</keyword>
<accession>A0ABV9EP56</accession>
<reference evidence="9" key="1">
    <citation type="journal article" date="2019" name="Int. J. Syst. Evol. Microbiol.">
        <title>The Global Catalogue of Microorganisms (GCM) 10K type strain sequencing project: providing services to taxonomists for standard genome sequencing and annotation.</title>
        <authorList>
            <consortium name="The Broad Institute Genomics Platform"/>
            <consortium name="The Broad Institute Genome Sequencing Center for Infectious Disease"/>
            <person name="Wu L."/>
            <person name="Ma J."/>
        </authorList>
    </citation>
    <scope>NUCLEOTIDE SEQUENCE [LARGE SCALE GENOMIC DNA]</scope>
    <source>
        <strain evidence="9">CCUG 49560</strain>
    </source>
</reference>
<dbReference type="SUPFAM" id="SSF52266">
    <property type="entry name" value="SGNH hydrolase"/>
    <property type="match status" value="1"/>
</dbReference>
<dbReference type="SMART" id="SM00060">
    <property type="entry name" value="FN3"/>
    <property type="match status" value="2"/>
</dbReference>
<dbReference type="InterPro" id="IPR036514">
    <property type="entry name" value="SGNH_hydro_sf"/>
</dbReference>
<feature type="compositionally biased region" description="Pro residues" evidence="4">
    <location>
        <begin position="338"/>
        <end position="357"/>
    </location>
</feature>
<evidence type="ECO:0000256" key="3">
    <source>
        <dbReference type="ARBA" id="ARBA00023326"/>
    </source>
</evidence>
<keyword evidence="5" id="KW-0732">Signal</keyword>
<gene>
    <name evidence="8" type="ORF">ACFO8L_31320</name>
</gene>
<dbReference type="PANTHER" id="PTHR30383">
    <property type="entry name" value="THIOESTERASE 1/PROTEASE 1/LYSOPHOSPHOLIPASE L1"/>
    <property type="match status" value="1"/>
</dbReference>
<dbReference type="RefSeq" id="WP_262846473.1">
    <property type="nucleotide sequence ID" value="NZ_JANZYP010000047.1"/>
</dbReference>
<dbReference type="Gene3D" id="3.40.50.1110">
    <property type="entry name" value="SGNH hydrolase"/>
    <property type="match status" value="1"/>
</dbReference>
<sequence length="546" mass="55752">MRRRLVYALLAALVALAGLVVTMPALSAAVVASPASSAAAPVRIMPLGDSITGGPGCWRALLWDRLQRTGFTNIDFVGTLPGGGCSVAHDGDNEGHGGFLATGIANQDQLPPWLAATRPDIVLMHLGTNDVWNNLPTASILAAYGKLVDQMRASNAGMKIVVARIIPMTPSGCTWCPSGVAALDDAIPGWAAGKTTAQSPITVVDQFTGFDTVADTNGDGVHPDDSGFQKMSDRWYPALTPLLGGAPPTDTTAPTVPAGLTVTVGCPAKVTLNWTASTDNVGVTGYDVYRSSNSGPFTSVGTTTTTSFTEPLAGVYRYEVRARDAAGNASAFTAPVTAAPPPCPTNPPQDTRPPTAPGTPTASVTCGSVRLTWAASTDDVGVTGYDIWRAPGTTGGTFVSAGTSATTSFTQSGAGTFRYQIRARDAAGNTSSFSSAVTVTVTACPGTGACTAVYSQVGGWPGAFQGQVTVTNTGTTTTTGWTVTLTFSSGQRITQIWGARTDGTASPYVIANESYNGTLAPAAATTFGFLASGTGDPPTATCVRTP</sequence>
<keyword evidence="9" id="KW-1185">Reference proteome</keyword>
<comment type="caution">
    <text evidence="8">The sequence shown here is derived from an EMBL/GenBank/DDBJ whole genome shotgun (WGS) entry which is preliminary data.</text>
</comment>
<dbReference type="SUPFAM" id="SSF49265">
    <property type="entry name" value="Fibronectin type III"/>
    <property type="match status" value="1"/>
</dbReference>
<dbReference type="InterPro" id="IPR001919">
    <property type="entry name" value="CBD2"/>
</dbReference>
<dbReference type="PANTHER" id="PTHR30383:SF2">
    <property type="entry name" value="CELLULOSE-BINDING PROTEIN"/>
    <property type="match status" value="1"/>
</dbReference>
<dbReference type="InterPro" id="IPR013830">
    <property type="entry name" value="SGNH_hydro"/>
</dbReference>
<dbReference type="Pfam" id="PF00553">
    <property type="entry name" value="CBM_2"/>
    <property type="match status" value="1"/>
</dbReference>
<feature type="chain" id="PRO_5046399109" evidence="5">
    <location>
        <begin position="28"/>
        <end position="546"/>
    </location>
</feature>
<evidence type="ECO:0000256" key="4">
    <source>
        <dbReference type="SAM" id="MobiDB-lite"/>
    </source>
</evidence>
<dbReference type="Gene3D" id="2.60.40.10">
    <property type="entry name" value="Immunoglobulins"/>
    <property type="match status" value="2"/>
</dbReference>
<dbReference type="Pfam" id="PF13472">
    <property type="entry name" value="Lipase_GDSL_2"/>
    <property type="match status" value="1"/>
</dbReference>
<dbReference type="InterPro" id="IPR036116">
    <property type="entry name" value="FN3_sf"/>
</dbReference>
<dbReference type="CDD" id="cd01833">
    <property type="entry name" value="XynB_like"/>
    <property type="match status" value="1"/>
</dbReference>
<dbReference type="SUPFAM" id="SSF49384">
    <property type="entry name" value="Carbohydrate-binding domain"/>
    <property type="match status" value="1"/>
</dbReference>
<keyword evidence="2" id="KW-0378">Hydrolase</keyword>
<dbReference type="PROSITE" id="PS51173">
    <property type="entry name" value="CBM2"/>
    <property type="match status" value="1"/>
</dbReference>
<dbReference type="PROSITE" id="PS50853">
    <property type="entry name" value="FN3"/>
    <property type="match status" value="1"/>
</dbReference>
<dbReference type="CDD" id="cd00063">
    <property type="entry name" value="FN3"/>
    <property type="match status" value="1"/>
</dbReference>
<evidence type="ECO:0000259" key="7">
    <source>
        <dbReference type="PROSITE" id="PS51173"/>
    </source>
</evidence>
<evidence type="ECO:0000256" key="5">
    <source>
        <dbReference type="SAM" id="SignalP"/>
    </source>
</evidence>
<dbReference type="Gene3D" id="2.60.40.290">
    <property type="match status" value="1"/>
</dbReference>
<evidence type="ECO:0000313" key="8">
    <source>
        <dbReference type="EMBL" id="MFC4590623.1"/>
    </source>
</evidence>
<feature type="signal peptide" evidence="5">
    <location>
        <begin position="1"/>
        <end position="27"/>
    </location>
</feature>
<dbReference type="InterPro" id="IPR013783">
    <property type="entry name" value="Ig-like_fold"/>
</dbReference>
<feature type="domain" description="Fibronectin type-III" evidence="6">
    <location>
        <begin position="256"/>
        <end position="343"/>
    </location>
</feature>
<dbReference type="InterPro" id="IPR012291">
    <property type="entry name" value="CBM2_carb-bd_dom_sf"/>
</dbReference>
<dbReference type="SMART" id="SM00637">
    <property type="entry name" value="CBD_II"/>
    <property type="match status" value="1"/>
</dbReference>
<keyword evidence="3" id="KW-0624">Polysaccharide degradation</keyword>
<name>A0ABV9EP56_9ACTN</name>
<feature type="domain" description="CBM2" evidence="7">
    <location>
        <begin position="443"/>
        <end position="546"/>
    </location>
</feature>
<evidence type="ECO:0000256" key="2">
    <source>
        <dbReference type="ARBA" id="ARBA00023295"/>
    </source>
</evidence>
<organism evidence="8 9">
    <name type="scientific">Sphaerisporangium corydalis</name>
    <dbReference type="NCBI Taxonomy" id="1441875"/>
    <lineage>
        <taxon>Bacteria</taxon>
        <taxon>Bacillati</taxon>
        <taxon>Actinomycetota</taxon>
        <taxon>Actinomycetes</taxon>
        <taxon>Streptosporangiales</taxon>
        <taxon>Streptosporangiaceae</taxon>
        <taxon>Sphaerisporangium</taxon>
    </lineage>
</organism>
<keyword evidence="2" id="KW-0326">Glycosidase</keyword>
<dbReference type="EMBL" id="JBHSFN010000024">
    <property type="protein sequence ID" value="MFC4590623.1"/>
    <property type="molecule type" value="Genomic_DNA"/>
</dbReference>
<dbReference type="InterPro" id="IPR051532">
    <property type="entry name" value="Ester_Hydrolysis_Enzymes"/>
</dbReference>
<dbReference type="Proteomes" id="UP001595891">
    <property type="component" value="Unassembled WGS sequence"/>
</dbReference>
<protein>
    <submittedName>
        <fullName evidence="8">Cellulose binding domain-containing protein</fullName>
    </submittedName>
</protein>
<dbReference type="InterPro" id="IPR003961">
    <property type="entry name" value="FN3_dom"/>
</dbReference>
<dbReference type="InterPro" id="IPR008965">
    <property type="entry name" value="CBM2/CBM3_carb-bd_dom_sf"/>
</dbReference>